<proteinExistence type="predicted"/>
<protein>
    <submittedName>
        <fullName evidence="1">Uncharacterized protein</fullName>
    </submittedName>
</protein>
<comment type="caution">
    <text evidence="1">The sequence shown here is derived from an EMBL/GenBank/DDBJ whole genome shotgun (WGS) entry which is preliminary data.</text>
</comment>
<sequence>MPCRFAAHFSFNTTEAADQKLPKVPATAIRPEEAQVMQMQGTALMRRLDLFGIDFIEPILFGEAFADEIVHPVDRASCVGIFLGLPGRLAQVGVKEGVCRLDEGLALTHPLPLITVQDIGLCRFLCSAGHQGLLDQVQDVLDRDGIDAFHVGKYQRCHFQGIDILICSYCCPVDCIDDFLNLAENHLPVPFDHLLLHGFLLTEYGQSDGAALAHAPVILRDGVSVQARSSGSGSSIPLPSRITPVALSGISPLQRRDRVGFSPTSLFLYTQDIVFSTIRYTTNSRSNNDCCQAE</sequence>
<dbReference type="EMBL" id="VSSQ01001530">
    <property type="protein sequence ID" value="MPM09102.1"/>
    <property type="molecule type" value="Genomic_DNA"/>
</dbReference>
<reference evidence="1" key="1">
    <citation type="submission" date="2019-08" db="EMBL/GenBank/DDBJ databases">
        <authorList>
            <person name="Kucharzyk K."/>
            <person name="Murdoch R.W."/>
            <person name="Higgins S."/>
            <person name="Loffler F."/>
        </authorList>
    </citation>
    <scope>NUCLEOTIDE SEQUENCE</scope>
</reference>
<gene>
    <name evidence="1" type="ORF">SDC9_55418</name>
</gene>
<dbReference type="AlphaFoldDB" id="A0A644WZ42"/>
<name>A0A644WZ42_9ZZZZ</name>
<evidence type="ECO:0000313" key="1">
    <source>
        <dbReference type="EMBL" id="MPM09102.1"/>
    </source>
</evidence>
<accession>A0A644WZ42</accession>
<organism evidence="1">
    <name type="scientific">bioreactor metagenome</name>
    <dbReference type="NCBI Taxonomy" id="1076179"/>
    <lineage>
        <taxon>unclassified sequences</taxon>
        <taxon>metagenomes</taxon>
        <taxon>ecological metagenomes</taxon>
    </lineage>
</organism>